<evidence type="ECO:0000313" key="3">
    <source>
        <dbReference type="WBParaSite" id="ACRNAN_scaffold3975.g21487.t1"/>
    </source>
</evidence>
<dbReference type="WBParaSite" id="ACRNAN_scaffold3975.g21487.t1">
    <property type="protein sequence ID" value="ACRNAN_scaffold3975.g21487.t1"/>
    <property type="gene ID" value="ACRNAN_scaffold3975.g21487"/>
</dbReference>
<dbReference type="Proteomes" id="UP000887540">
    <property type="component" value="Unplaced"/>
</dbReference>
<evidence type="ECO:0000256" key="1">
    <source>
        <dbReference type="SAM" id="Phobius"/>
    </source>
</evidence>
<organism evidence="2 3">
    <name type="scientific">Acrobeloides nanus</name>
    <dbReference type="NCBI Taxonomy" id="290746"/>
    <lineage>
        <taxon>Eukaryota</taxon>
        <taxon>Metazoa</taxon>
        <taxon>Ecdysozoa</taxon>
        <taxon>Nematoda</taxon>
        <taxon>Chromadorea</taxon>
        <taxon>Rhabditida</taxon>
        <taxon>Tylenchina</taxon>
        <taxon>Cephalobomorpha</taxon>
        <taxon>Cephaloboidea</taxon>
        <taxon>Cephalobidae</taxon>
        <taxon>Acrobeloides</taxon>
    </lineage>
</organism>
<proteinExistence type="predicted"/>
<keyword evidence="1" id="KW-0812">Transmembrane</keyword>
<keyword evidence="1" id="KW-1133">Transmembrane helix</keyword>
<dbReference type="AlphaFoldDB" id="A0A914DVC8"/>
<protein>
    <submittedName>
        <fullName evidence="3">Uncharacterized protein</fullName>
    </submittedName>
</protein>
<reference evidence="3" key="1">
    <citation type="submission" date="2022-11" db="UniProtKB">
        <authorList>
            <consortium name="WormBaseParasite"/>
        </authorList>
    </citation>
    <scope>IDENTIFICATION</scope>
</reference>
<feature type="transmembrane region" description="Helical" evidence="1">
    <location>
        <begin position="40"/>
        <end position="61"/>
    </location>
</feature>
<accession>A0A914DVC8</accession>
<name>A0A914DVC8_9BILA</name>
<sequence>MDALTKRDIICLLIFAIFGIIVSCLNIGIVLSSKKSKNPLGVLVLFMSTANLIIYFEGIFIDYADLYNNA</sequence>
<keyword evidence="1" id="KW-0472">Membrane</keyword>
<keyword evidence="2" id="KW-1185">Reference proteome</keyword>
<evidence type="ECO:0000313" key="2">
    <source>
        <dbReference type="Proteomes" id="UP000887540"/>
    </source>
</evidence>
<dbReference type="PROSITE" id="PS51257">
    <property type="entry name" value="PROKAR_LIPOPROTEIN"/>
    <property type="match status" value="1"/>
</dbReference>
<feature type="transmembrane region" description="Helical" evidence="1">
    <location>
        <begin position="12"/>
        <end position="33"/>
    </location>
</feature>